<name>A0ABY4ELX1_9BACI</name>
<dbReference type="Proteomes" id="UP000831787">
    <property type="component" value="Chromosome"/>
</dbReference>
<organism evidence="3 4">
    <name type="scientific">Halobacillus salinarum</name>
    <dbReference type="NCBI Taxonomy" id="2932257"/>
    <lineage>
        <taxon>Bacteria</taxon>
        <taxon>Bacillati</taxon>
        <taxon>Bacillota</taxon>
        <taxon>Bacilli</taxon>
        <taxon>Bacillales</taxon>
        <taxon>Bacillaceae</taxon>
        <taxon>Halobacillus</taxon>
    </lineage>
</organism>
<gene>
    <name evidence="3" type="ORF">MUN89_03735</name>
</gene>
<comment type="similarity">
    <text evidence="1">Belongs to the DinB family.</text>
</comment>
<evidence type="ECO:0000256" key="1">
    <source>
        <dbReference type="ARBA" id="ARBA00008635"/>
    </source>
</evidence>
<keyword evidence="2" id="KW-0479">Metal-binding</keyword>
<dbReference type="InterPro" id="IPR034660">
    <property type="entry name" value="DinB/YfiT-like"/>
</dbReference>
<dbReference type="SUPFAM" id="SSF109854">
    <property type="entry name" value="DinB/YfiT-like putative metalloenzymes"/>
    <property type="match status" value="1"/>
</dbReference>
<dbReference type="RefSeq" id="WP_244711521.1">
    <property type="nucleotide sequence ID" value="NZ_CP095073.1"/>
</dbReference>
<protein>
    <submittedName>
        <fullName evidence="3">DinB family protein</fullName>
    </submittedName>
</protein>
<evidence type="ECO:0000313" key="4">
    <source>
        <dbReference type="Proteomes" id="UP000831787"/>
    </source>
</evidence>
<dbReference type="InterPro" id="IPR007837">
    <property type="entry name" value="DinB"/>
</dbReference>
<accession>A0ABY4ELX1</accession>
<dbReference type="EMBL" id="CP095073">
    <property type="protein sequence ID" value="UOQ45076.1"/>
    <property type="molecule type" value="Genomic_DNA"/>
</dbReference>
<evidence type="ECO:0000313" key="3">
    <source>
        <dbReference type="EMBL" id="UOQ45076.1"/>
    </source>
</evidence>
<evidence type="ECO:0000256" key="2">
    <source>
        <dbReference type="ARBA" id="ARBA00022723"/>
    </source>
</evidence>
<proteinExistence type="inferred from homology"/>
<sequence>MSRSEQFINYFLSHREVLNELIEKIEHEHYTYKPTPTSMEAQKLVNHILESMYMFANIANKQQPGKLYEEEDSTPLPERAKNYTDKTVELIHALSDEDMEEIVDVKKMLGRDIPAGSLLHLGLDHEIHHKGQLFVYVREMGHTELPFYIRNE</sequence>
<reference evidence="3 4" key="1">
    <citation type="submission" date="2022-04" db="EMBL/GenBank/DDBJ databases">
        <title>Halobacillus sp. isolated from saltern.</title>
        <authorList>
            <person name="Won M."/>
            <person name="Lee C.-M."/>
            <person name="Woen H.-Y."/>
            <person name="Kwon S.-W."/>
        </authorList>
    </citation>
    <scope>NUCLEOTIDE SEQUENCE [LARGE SCALE GENOMIC DNA]</scope>
    <source>
        <strain evidence="3 4">SSBR10-3</strain>
    </source>
</reference>
<dbReference type="Pfam" id="PF05163">
    <property type="entry name" value="DinB"/>
    <property type="match status" value="1"/>
</dbReference>
<dbReference type="Gene3D" id="1.20.120.450">
    <property type="entry name" value="dinb family like domain"/>
    <property type="match status" value="1"/>
</dbReference>
<keyword evidence="4" id="KW-1185">Reference proteome</keyword>